<sequence>MSDPTSAPPDDARLHERIATSFERQGLMAHLGARLTHVSPGRVHLELTARPELSQQHGHVHGGAIATLADTAGGYAALTLLPDDREVLTTGFTIDFLAPAGRRLEAVASVLKHGRTLTVCRIDVLAHGDDSTRLIAAAQQTLISTTAPGSDAAQH</sequence>
<dbReference type="Proteomes" id="UP000000849">
    <property type="component" value="Chromosome"/>
</dbReference>
<dbReference type="GO" id="GO:0047617">
    <property type="term" value="F:fatty acyl-CoA hydrolase activity"/>
    <property type="evidence" value="ECO:0007669"/>
    <property type="project" value="InterPro"/>
</dbReference>
<dbReference type="HOGENOM" id="CLU_089876_5_1_11"/>
<keyword evidence="5" id="KW-1185">Reference proteome</keyword>
<proteinExistence type="inferred from homology"/>
<dbReference type="EMBL" id="CP001964">
    <property type="protein sequence ID" value="ADG73346.1"/>
    <property type="molecule type" value="Genomic_DNA"/>
</dbReference>
<dbReference type="PANTHER" id="PTHR21660">
    <property type="entry name" value="THIOESTERASE SUPERFAMILY MEMBER-RELATED"/>
    <property type="match status" value="1"/>
</dbReference>
<dbReference type="NCBIfam" id="TIGR00369">
    <property type="entry name" value="unchar_dom_1"/>
    <property type="match status" value="1"/>
</dbReference>
<feature type="domain" description="Thioesterase" evidence="3">
    <location>
        <begin position="57"/>
        <end position="127"/>
    </location>
</feature>
<evidence type="ECO:0000259" key="3">
    <source>
        <dbReference type="Pfam" id="PF03061"/>
    </source>
</evidence>
<evidence type="ECO:0000256" key="2">
    <source>
        <dbReference type="ARBA" id="ARBA00022801"/>
    </source>
</evidence>
<protein>
    <submittedName>
        <fullName evidence="4">Thioesterase superfamily protein</fullName>
    </submittedName>
</protein>
<dbReference type="SUPFAM" id="SSF54637">
    <property type="entry name" value="Thioesterase/thiol ester dehydrase-isomerase"/>
    <property type="match status" value="1"/>
</dbReference>
<gene>
    <name evidence="4" type="ordered locus">Cfla_0430</name>
</gene>
<dbReference type="KEGG" id="cfl:Cfla_0430"/>
<dbReference type="InterPro" id="IPR029069">
    <property type="entry name" value="HotDog_dom_sf"/>
</dbReference>
<evidence type="ECO:0000313" key="5">
    <source>
        <dbReference type="Proteomes" id="UP000000849"/>
    </source>
</evidence>
<dbReference type="InterPro" id="IPR039298">
    <property type="entry name" value="ACOT13"/>
</dbReference>
<dbReference type="OrthoDB" id="9806185at2"/>
<dbReference type="Pfam" id="PF03061">
    <property type="entry name" value="4HBT"/>
    <property type="match status" value="1"/>
</dbReference>
<dbReference type="InterPro" id="IPR003736">
    <property type="entry name" value="PAAI_dom"/>
</dbReference>
<dbReference type="Gene3D" id="3.10.129.10">
    <property type="entry name" value="Hotdog Thioesterase"/>
    <property type="match status" value="1"/>
</dbReference>
<keyword evidence="2" id="KW-0378">Hydrolase</keyword>
<comment type="similarity">
    <text evidence="1">Belongs to the thioesterase PaaI family.</text>
</comment>
<dbReference type="eggNOG" id="COG2050">
    <property type="taxonomic scope" value="Bacteria"/>
</dbReference>
<accession>D5UHS2</accession>
<dbReference type="AlphaFoldDB" id="D5UHS2"/>
<dbReference type="PANTHER" id="PTHR21660:SF1">
    <property type="entry name" value="ACYL-COENZYME A THIOESTERASE 13"/>
    <property type="match status" value="1"/>
</dbReference>
<reference evidence="4 5" key="1">
    <citation type="journal article" date="2010" name="Stand. Genomic Sci.">
        <title>Complete genome sequence of Cellulomonas flavigena type strain (134).</title>
        <authorList>
            <person name="Abt B."/>
            <person name="Foster B."/>
            <person name="Lapidus A."/>
            <person name="Clum A."/>
            <person name="Sun H."/>
            <person name="Pukall R."/>
            <person name="Lucas S."/>
            <person name="Glavina Del Rio T."/>
            <person name="Nolan M."/>
            <person name="Tice H."/>
            <person name="Cheng J.F."/>
            <person name="Pitluck S."/>
            <person name="Liolios K."/>
            <person name="Ivanova N."/>
            <person name="Mavromatis K."/>
            <person name="Ovchinnikova G."/>
            <person name="Pati A."/>
            <person name="Goodwin L."/>
            <person name="Chen A."/>
            <person name="Palaniappan K."/>
            <person name="Land M."/>
            <person name="Hauser L."/>
            <person name="Chang Y.J."/>
            <person name="Jeffries C.D."/>
            <person name="Rohde M."/>
            <person name="Goker M."/>
            <person name="Woyke T."/>
            <person name="Bristow J."/>
            <person name="Eisen J.A."/>
            <person name="Markowitz V."/>
            <person name="Hugenholtz P."/>
            <person name="Kyrpides N.C."/>
            <person name="Klenk H.P."/>
        </authorList>
    </citation>
    <scope>NUCLEOTIDE SEQUENCE [LARGE SCALE GENOMIC DNA]</scope>
    <source>
        <strain evidence="5">ATCC 482 / DSM 20109 / BCRC 11376 / JCM 18109 / NBRC 3775 / NCIMB 8073 / NRS 134</strain>
    </source>
</reference>
<dbReference type="CDD" id="cd03443">
    <property type="entry name" value="PaaI_thioesterase"/>
    <property type="match status" value="1"/>
</dbReference>
<evidence type="ECO:0000313" key="4">
    <source>
        <dbReference type="EMBL" id="ADG73346.1"/>
    </source>
</evidence>
<dbReference type="RefSeq" id="WP_013115680.1">
    <property type="nucleotide sequence ID" value="NC_014151.1"/>
</dbReference>
<dbReference type="STRING" id="446466.Cfla_0430"/>
<dbReference type="InterPro" id="IPR006683">
    <property type="entry name" value="Thioestr_dom"/>
</dbReference>
<evidence type="ECO:0000256" key="1">
    <source>
        <dbReference type="ARBA" id="ARBA00008324"/>
    </source>
</evidence>
<organism evidence="4 5">
    <name type="scientific">Cellulomonas flavigena (strain ATCC 482 / DSM 20109 / BCRC 11376 / JCM 18109 / NBRC 3775 / NCIMB 8073 / NRS 134)</name>
    <dbReference type="NCBI Taxonomy" id="446466"/>
    <lineage>
        <taxon>Bacteria</taxon>
        <taxon>Bacillati</taxon>
        <taxon>Actinomycetota</taxon>
        <taxon>Actinomycetes</taxon>
        <taxon>Micrococcales</taxon>
        <taxon>Cellulomonadaceae</taxon>
        <taxon>Cellulomonas</taxon>
    </lineage>
</organism>
<name>D5UHS2_CELFN</name>